<keyword evidence="3" id="KW-1185">Reference proteome</keyword>
<evidence type="ECO:0000313" key="2">
    <source>
        <dbReference type="EMBL" id="KAF6171655.1"/>
    </source>
</evidence>
<name>A0A7J7NWS9_9MAGN</name>
<dbReference type="InterPro" id="IPR044824">
    <property type="entry name" value="MAIN-like"/>
</dbReference>
<dbReference type="EMBL" id="JACGCM010000465">
    <property type="protein sequence ID" value="KAF6171655.1"/>
    <property type="molecule type" value="Genomic_DNA"/>
</dbReference>
<feature type="domain" description="Aminotransferase-like plant mobile" evidence="1">
    <location>
        <begin position="1"/>
        <end position="226"/>
    </location>
</feature>
<reference evidence="2 3" key="1">
    <citation type="journal article" date="2020" name="IScience">
        <title>Genome Sequencing of the Endangered Kingdonia uniflora (Circaeasteraceae, Ranunculales) Reveals Potential Mechanisms of Evolutionary Specialization.</title>
        <authorList>
            <person name="Sun Y."/>
            <person name="Deng T."/>
            <person name="Zhang A."/>
            <person name="Moore M.J."/>
            <person name="Landis J.B."/>
            <person name="Lin N."/>
            <person name="Zhang H."/>
            <person name="Zhang X."/>
            <person name="Huang J."/>
            <person name="Zhang X."/>
            <person name="Sun H."/>
            <person name="Wang H."/>
        </authorList>
    </citation>
    <scope>NUCLEOTIDE SEQUENCE [LARGE SCALE GENOMIC DNA]</scope>
    <source>
        <strain evidence="2">TB1705</strain>
        <tissue evidence="2">Leaf</tissue>
    </source>
</reference>
<protein>
    <recommendedName>
        <fullName evidence="1">Aminotransferase-like plant mobile domain-containing protein</fullName>
    </recommendedName>
</protein>
<gene>
    <name evidence="2" type="ORF">GIB67_042170</name>
</gene>
<dbReference type="GO" id="GO:0010073">
    <property type="term" value="P:meristem maintenance"/>
    <property type="evidence" value="ECO:0007669"/>
    <property type="project" value="InterPro"/>
</dbReference>
<accession>A0A7J7NWS9</accession>
<dbReference type="InterPro" id="IPR019557">
    <property type="entry name" value="AminoTfrase-like_pln_mobile"/>
</dbReference>
<comment type="caution">
    <text evidence="2">The sequence shown here is derived from an EMBL/GenBank/DDBJ whole genome shotgun (WGS) entry which is preliminary data.</text>
</comment>
<organism evidence="2 3">
    <name type="scientific">Kingdonia uniflora</name>
    <dbReference type="NCBI Taxonomy" id="39325"/>
    <lineage>
        <taxon>Eukaryota</taxon>
        <taxon>Viridiplantae</taxon>
        <taxon>Streptophyta</taxon>
        <taxon>Embryophyta</taxon>
        <taxon>Tracheophyta</taxon>
        <taxon>Spermatophyta</taxon>
        <taxon>Magnoliopsida</taxon>
        <taxon>Ranunculales</taxon>
        <taxon>Circaeasteraceae</taxon>
        <taxon>Kingdonia</taxon>
    </lineage>
</organism>
<dbReference type="PANTHER" id="PTHR46033:SF8">
    <property type="entry name" value="PROTEIN MAINTENANCE OF MERISTEMS-LIKE"/>
    <property type="match status" value="1"/>
</dbReference>
<evidence type="ECO:0000259" key="1">
    <source>
        <dbReference type="Pfam" id="PF10536"/>
    </source>
</evidence>
<dbReference type="AlphaFoldDB" id="A0A7J7NWS9"/>
<dbReference type="OrthoDB" id="1939467at2759"/>
<dbReference type="PANTHER" id="PTHR46033">
    <property type="entry name" value="PROTEIN MAIN-LIKE 2"/>
    <property type="match status" value="1"/>
</dbReference>
<dbReference type="Pfam" id="PF10536">
    <property type="entry name" value="PMD"/>
    <property type="match status" value="1"/>
</dbReference>
<sequence>MTPTLDDVEQLVGLPAYGDATIIDGTWGFPAILKVFENILLQDLNAFNSLKVGGTGNSLSLRKLKEYYAYKLEKVLSDSTAAAAKKKKGLTVRSVARAYILYVLGSLPFPTKMGTGVSARYLYLFAKDKVAKKWSWGSAVLAYMYYNLGVTSQDDGTQFACYSTLLESWIFAYFPKLTGIPKEIDSDAYEYCTCWKWDVSVTDRYGGTALLKFREALDNYKLDDFKESESLKVVNVLLMEQIDLQLLLATPRQKLVNAEERMKPLEEVLRQALKKTLVSEGMKDMGDPTFEELFEQNERFFTIAQQGPKGDYQEDLVSTVVTLENVVIAMREKMAKKMKIQELLFQP</sequence>
<proteinExistence type="predicted"/>
<dbReference type="Proteomes" id="UP000541444">
    <property type="component" value="Unassembled WGS sequence"/>
</dbReference>
<evidence type="ECO:0000313" key="3">
    <source>
        <dbReference type="Proteomes" id="UP000541444"/>
    </source>
</evidence>